<reference evidence="2 3" key="1">
    <citation type="journal article" date="2019" name="Int. J. Syst. Evol. Microbiol.">
        <title>The Global Catalogue of Microorganisms (GCM) 10K type strain sequencing project: providing services to taxonomists for standard genome sequencing and annotation.</title>
        <authorList>
            <consortium name="The Broad Institute Genomics Platform"/>
            <consortium name="The Broad Institute Genome Sequencing Center for Infectious Disease"/>
            <person name="Wu L."/>
            <person name="Ma J."/>
        </authorList>
    </citation>
    <scope>NUCLEOTIDE SEQUENCE [LARGE SCALE GENOMIC DNA]</scope>
    <source>
        <strain evidence="2 3">JCM 17504</strain>
    </source>
</reference>
<name>A0AAV3UGV3_9EURY</name>
<comment type="caution">
    <text evidence="2">The sequence shown here is derived from an EMBL/GenBank/DDBJ whole genome shotgun (WGS) entry which is preliminary data.</text>
</comment>
<dbReference type="Proteomes" id="UP001501729">
    <property type="component" value="Unassembled WGS sequence"/>
</dbReference>
<keyword evidence="3" id="KW-1185">Reference proteome</keyword>
<proteinExistence type="predicted"/>
<evidence type="ECO:0000313" key="3">
    <source>
        <dbReference type="Proteomes" id="UP001501729"/>
    </source>
</evidence>
<gene>
    <name evidence="2" type="ORF">GCM10025751_21790</name>
</gene>
<dbReference type="AlphaFoldDB" id="A0AAV3UGV3"/>
<dbReference type="Pfam" id="PF19952">
    <property type="entry name" value="DUF6414"/>
    <property type="match status" value="1"/>
</dbReference>
<organism evidence="2 3">
    <name type="scientific">Haladaptatus pallidirubidus</name>
    <dbReference type="NCBI Taxonomy" id="1008152"/>
    <lineage>
        <taxon>Archaea</taxon>
        <taxon>Methanobacteriati</taxon>
        <taxon>Methanobacteriota</taxon>
        <taxon>Stenosarchaea group</taxon>
        <taxon>Halobacteria</taxon>
        <taxon>Halobacteriales</taxon>
        <taxon>Haladaptataceae</taxon>
        <taxon>Haladaptatus</taxon>
    </lineage>
</organism>
<dbReference type="EMBL" id="BAABKX010000004">
    <property type="protein sequence ID" value="GAA5049225.1"/>
    <property type="molecule type" value="Genomic_DNA"/>
</dbReference>
<feature type="compositionally biased region" description="Polar residues" evidence="1">
    <location>
        <begin position="18"/>
        <end position="28"/>
    </location>
</feature>
<feature type="compositionally biased region" description="Basic and acidic residues" evidence="1">
    <location>
        <begin position="35"/>
        <end position="45"/>
    </location>
</feature>
<feature type="region of interest" description="Disordered" evidence="1">
    <location>
        <begin position="1"/>
        <end position="45"/>
    </location>
</feature>
<protein>
    <submittedName>
        <fullName evidence="2">Uncharacterized protein</fullName>
    </submittedName>
</protein>
<accession>A0AAV3UGV3</accession>
<dbReference type="GeneID" id="68615937"/>
<evidence type="ECO:0000256" key="1">
    <source>
        <dbReference type="SAM" id="MobiDB-lite"/>
    </source>
</evidence>
<dbReference type="RefSeq" id="WP_227777228.1">
    <property type="nucleotide sequence ID" value="NZ_BAABKX010000004.1"/>
</dbReference>
<evidence type="ECO:0000313" key="2">
    <source>
        <dbReference type="EMBL" id="GAA5049225.1"/>
    </source>
</evidence>
<dbReference type="InterPro" id="IPR045633">
    <property type="entry name" value="DUF6414"/>
</dbReference>
<sequence length="435" mass="49046">MGLRDRISGLLGRENGDEQSPSVESVENNAAGESGNKERDIKADDREYEREFREFVYLDRDSVVSLLASIEGAIKQERIEQIGSQSTKRVAGGVNASISGVGAKIEGEKVAMGESSSEVVHNYAIQSLFDQLDQHRRHDEDVGLIDSDEETGVDISEVTRGEILRVDVELETHYLYRFYKVMMYLQENIPEAVGPEDEDVLELIESMFGTEIPVSGRVLDYQVKDGRIQPEEPNDSDGKPLYIVGQLNAMKLWQDVPDALFDEEEYTVFCRVEEIYEEESWHPLSLAQKLETVSPPLAQLVTRFMGRAAALAREEATEQYSGDVDLDDWTDALTEFDEQAGIDGVGDDFHRTFMTEYMIENEVPAHSLSGGTELIEFYTEYATYLRNHGVSLSKEEEAKVTDHMIFEEHHSVSSVEGTIDVDALQIETQIVAIYW</sequence>